<name>A0A7J9KUX5_GOSSC</name>
<sequence length="92" mass="10569">MKSGYEQCYFCITENRIAAILLKEAAEPNRAVEVNEMWRVRQKEMELNDRLKSRSNDHSGNSRIVRILASLIEAEIGGMRAMLVLHAHQAKQ</sequence>
<dbReference type="EMBL" id="JABFAF010000002">
    <property type="protein sequence ID" value="MBA0849979.1"/>
    <property type="molecule type" value="Genomic_DNA"/>
</dbReference>
<organism evidence="1 2">
    <name type="scientific">Gossypium schwendimanii</name>
    <name type="common">Cotton</name>
    <dbReference type="NCBI Taxonomy" id="34291"/>
    <lineage>
        <taxon>Eukaryota</taxon>
        <taxon>Viridiplantae</taxon>
        <taxon>Streptophyta</taxon>
        <taxon>Embryophyta</taxon>
        <taxon>Tracheophyta</taxon>
        <taxon>Spermatophyta</taxon>
        <taxon>Magnoliopsida</taxon>
        <taxon>eudicotyledons</taxon>
        <taxon>Gunneridae</taxon>
        <taxon>Pentapetalae</taxon>
        <taxon>rosids</taxon>
        <taxon>malvids</taxon>
        <taxon>Malvales</taxon>
        <taxon>Malvaceae</taxon>
        <taxon>Malvoideae</taxon>
        <taxon>Gossypium</taxon>
    </lineage>
</organism>
<protein>
    <submittedName>
        <fullName evidence="1">Uncharacterized protein</fullName>
    </submittedName>
</protein>
<dbReference type="OrthoDB" id="552995at2759"/>
<reference evidence="1 2" key="1">
    <citation type="journal article" date="2019" name="Genome Biol. Evol.">
        <title>Insights into the evolution of the New World diploid cottons (Gossypium, subgenus Houzingenia) based on genome sequencing.</title>
        <authorList>
            <person name="Grover C.E."/>
            <person name="Arick M.A. 2nd"/>
            <person name="Thrash A."/>
            <person name="Conover J.L."/>
            <person name="Sanders W.S."/>
            <person name="Peterson D.G."/>
            <person name="Frelichowski J.E."/>
            <person name="Scheffler J.A."/>
            <person name="Scheffler B.E."/>
            <person name="Wendel J.F."/>
        </authorList>
    </citation>
    <scope>NUCLEOTIDE SEQUENCE [LARGE SCALE GENOMIC DNA]</scope>
    <source>
        <strain evidence="1">1</strain>
        <tissue evidence="1">Leaf</tissue>
    </source>
</reference>
<dbReference type="AlphaFoldDB" id="A0A7J9KUX5"/>
<evidence type="ECO:0000313" key="2">
    <source>
        <dbReference type="Proteomes" id="UP000593576"/>
    </source>
</evidence>
<dbReference type="PANTHER" id="PTHR34684:SF1">
    <property type="entry name" value="OS08G0192200 PROTEIN"/>
    <property type="match status" value="1"/>
</dbReference>
<gene>
    <name evidence="1" type="ORF">Goshw_023598</name>
</gene>
<keyword evidence="2" id="KW-1185">Reference proteome</keyword>
<dbReference type="Proteomes" id="UP000593576">
    <property type="component" value="Unassembled WGS sequence"/>
</dbReference>
<comment type="caution">
    <text evidence="1">The sequence shown here is derived from an EMBL/GenBank/DDBJ whole genome shotgun (WGS) entry which is preliminary data.</text>
</comment>
<dbReference type="PANTHER" id="PTHR34684">
    <property type="entry name" value="OS08G0192200 PROTEIN"/>
    <property type="match status" value="1"/>
</dbReference>
<evidence type="ECO:0000313" key="1">
    <source>
        <dbReference type="EMBL" id="MBA0849979.1"/>
    </source>
</evidence>
<accession>A0A7J9KUX5</accession>
<proteinExistence type="predicted"/>